<evidence type="ECO:0000256" key="2">
    <source>
        <dbReference type="ARBA" id="ARBA00008335"/>
    </source>
</evidence>
<dbReference type="InterPro" id="IPR036259">
    <property type="entry name" value="MFS_trans_sf"/>
</dbReference>
<keyword evidence="3" id="KW-0813">Transport</keyword>
<dbReference type="RefSeq" id="WP_102777572.1">
    <property type="nucleotide sequence ID" value="NZ_CBCSGP010000013.1"/>
</dbReference>
<dbReference type="PROSITE" id="PS50850">
    <property type="entry name" value="MFS"/>
    <property type="match status" value="1"/>
</dbReference>
<name>A0A2N8LBW0_9STRE</name>
<evidence type="ECO:0000256" key="6">
    <source>
        <dbReference type="ARBA" id="ARBA00023136"/>
    </source>
</evidence>
<reference evidence="9 10" key="1">
    <citation type="submission" date="2015-12" db="EMBL/GenBank/DDBJ databases">
        <title>Streptococcus penaeicida sp. nov.</title>
        <authorList>
            <person name="Gomez-Gil B."/>
            <person name="Morales-Covarrubias M."/>
        </authorList>
    </citation>
    <scope>NUCLEOTIDE SEQUENCE [LARGE SCALE GENOMIC DNA]</scope>
    <source>
        <strain evidence="9 10">CAIM 1838</strain>
    </source>
</reference>
<comment type="caution">
    <text evidence="9">The sequence shown here is derived from an EMBL/GenBank/DDBJ whole genome shotgun (WGS) entry which is preliminary data.</text>
</comment>
<dbReference type="InterPro" id="IPR020846">
    <property type="entry name" value="MFS_dom"/>
</dbReference>
<dbReference type="GO" id="GO:0022857">
    <property type="term" value="F:transmembrane transporter activity"/>
    <property type="evidence" value="ECO:0007669"/>
    <property type="project" value="InterPro"/>
</dbReference>
<feature type="transmembrane region" description="Helical" evidence="7">
    <location>
        <begin position="220"/>
        <end position="244"/>
    </location>
</feature>
<dbReference type="AlphaFoldDB" id="A0A2N8LBW0"/>
<dbReference type="InterPro" id="IPR051788">
    <property type="entry name" value="MFS_Transporter"/>
</dbReference>
<evidence type="ECO:0000256" key="5">
    <source>
        <dbReference type="ARBA" id="ARBA00022989"/>
    </source>
</evidence>
<dbReference type="OrthoDB" id="7066727at2"/>
<dbReference type="PROSITE" id="PS00216">
    <property type="entry name" value="SUGAR_TRANSPORT_1"/>
    <property type="match status" value="1"/>
</dbReference>
<dbReference type="EMBL" id="LOCM01000023">
    <property type="protein sequence ID" value="PND47632.1"/>
    <property type="molecule type" value="Genomic_DNA"/>
</dbReference>
<accession>A0A2N8LBW0</accession>
<sequence length="411" mass="45070">MKNKYVPTIGALYINYIFQGIAAIIISQNMVILEGRWQASISQITLVISAIGFGRVLSVNLAGLISDALGRRKAVLLGVLSYIIFYLGLIFSTNYMMAFVFAIFAGIGNSFLDTATYPVVVEAFEEHNSNSALSVLNKAFISVGQFLLPLVTSFLLRNHFYFGWTFIAAALFLAGNALLLLKLPFPKLQKDTNKEVVSEAELLASAKPLWNQSQFAIEGVCLLVFSLVSVSLFNIFIIWIPTFAESVVGIARTDSLMFVSLYSIFSFVSVFITSAVVKRGVNVVAYMIFCTTISALALTAMLVFPTIYTLIFATFAIGFFAAGGIWQLGLATLLDFFPQRRGLVTSYYSLATSVSVMGSPYITGILAENNIRLVFYLVVGLALLGTCVLSIVAYRYKKVFLSETNIISLNQ</sequence>
<feature type="transmembrane region" description="Helical" evidence="7">
    <location>
        <begin position="12"/>
        <end position="32"/>
    </location>
</feature>
<dbReference type="SUPFAM" id="SSF103473">
    <property type="entry name" value="MFS general substrate transporter"/>
    <property type="match status" value="1"/>
</dbReference>
<feature type="transmembrane region" description="Helical" evidence="7">
    <location>
        <begin position="284"/>
        <end position="304"/>
    </location>
</feature>
<evidence type="ECO:0000313" key="10">
    <source>
        <dbReference type="Proteomes" id="UP000235963"/>
    </source>
</evidence>
<keyword evidence="5 7" id="KW-1133">Transmembrane helix</keyword>
<gene>
    <name evidence="9" type="ORF">AT575_05840</name>
</gene>
<evidence type="ECO:0000256" key="7">
    <source>
        <dbReference type="SAM" id="Phobius"/>
    </source>
</evidence>
<evidence type="ECO:0000313" key="9">
    <source>
        <dbReference type="EMBL" id="PND47632.1"/>
    </source>
</evidence>
<feature type="transmembrane region" description="Helical" evidence="7">
    <location>
        <begin position="310"/>
        <end position="334"/>
    </location>
</feature>
<dbReference type="Gene3D" id="1.20.1250.20">
    <property type="entry name" value="MFS general substrate transporter like domains"/>
    <property type="match status" value="2"/>
</dbReference>
<dbReference type="PANTHER" id="PTHR23514:SF3">
    <property type="entry name" value="BYPASS OF STOP CODON PROTEIN 6"/>
    <property type="match status" value="1"/>
</dbReference>
<evidence type="ECO:0000256" key="3">
    <source>
        <dbReference type="ARBA" id="ARBA00022448"/>
    </source>
</evidence>
<comment type="subcellular location">
    <subcellularLocation>
        <location evidence="1">Cell membrane</location>
        <topology evidence="1">Multi-pass membrane protein</topology>
    </subcellularLocation>
</comment>
<organism evidence="9 10">
    <name type="scientific">Streptococcus penaeicida</name>
    <dbReference type="NCBI Taxonomy" id="1765960"/>
    <lineage>
        <taxon>Bacteria</taxon>
        <taxon>Bacillati</taxon>
        <taxon>Bacillota</taxon>
        <taxon>Bacilli</taxon>
        <taxon>Lactobacillales</taxon>
        <taxon>Streptococcaceae</taxon>
        <taxon>Streptococcus</taxon>
    </lineage>
</organism>
<evidence type="ECO:0000256" key="4">
    <source>
        <dbReference type="ARBA" id="ARBA00022692"/>
    </source>
</evidence>
<keyword evidence="4 7" id="KW-0812">Transmembrane</keyword>
<comment type="similarity">
    <text evidence="2">Belongs to the major facilitator superfamily.</text>
</comment>
<feature type="transmembrane region" description="Helical" evidence="7">
    <location>
        <begin position="44"/>
        <end position="62"/>
    </location>
</feature>
<dbReference type="InterPro" id="IPR005829">
    <property type="entry name" value="Sugar_transporter_CS"/>
</dbReference>
<dbReference type="GO" id="GO:0005886">
    <property type="term" value="C:plasma membrane"/>
    <property type="evidence" value="ECO:0007669"/>
    <property type="project" value="UniProtKB-SubCell"/>
</dbReference>
<dbReference type="InterPro" id="IPR011701">
    <property type="entry name" value="MFS"/>
</dbReference>
<evidence type="ECO:0000256" key="1">
    <source>
        <dbReference type="ARBA" id="ARBA00004651"/>
    </source>
</evidence>
<feature type="transmembrane region" description="Helical" evidence="7">
    <location>
        <begin position="373"/>
        <end position="394"/>
    </location>
</feature>
<keyword evidence="10" id="KW-1185">Reference proteome</keyword>
<feature type="transmembrane region" description="Helical" evidence="7">
    <location>
        <begin position="161"/>
        <end position="181"/>
    </location>
</feature>
<feature type="transmembrane region" description="Helical" evidence="7">
    <location>
        <begin position="132"/>
        <end position="155"/>
    </location>
</feature>
<protein>
    <submittedName>
        <fullName evidence="9">MFS transporter</fullName>
    </submittedName>
</protein>
<dbReference type="Pfam" id="PF07690">
    <property type="entry name" value="MFS_1"/>
    <property type="match status" value="1"/>
</dbReference>
<dbReference type="Proteomes" id="UP000235963">
    <property type="component" value="Unassembled WGS sequence"/>
</dbReference>
<dbReference type="PANTHER" id="PTHR23514">
    <property type="entry name" value="BYPASS OF STOP CODON PROTEIN 6"/>
    <property type="match status" value="1"/>
</dbReference>
<evidence type="ECO:0000259" key="8">
    <source>
        <dbReference type="PROSITE" id="PS50850"/>
    </source>
</evidence>
<keyword evidence="6 7" id="KW-0472">Membrane</keyword>
<proteinExistence type="inferred from homology"/>
<feature type="domain" description="Major facilitator superfamily (MFS) profile" evidence="8">
    <location>
        <begin position="8"/>
        <end position="397"/>
    </location>
</feature>
<feature type="transmembrane region" description="Helical" evidence="7">
    <location>
        <begin position="74"/>
        <end position="92"/>
    </location>
</feature>
<feature type="transmembrane region" description="Helical" evidence="7">
    <location>
        <begin position="98"/>
        <end position="120"/>
    </location>
</feature>
<feature type="transmembrane region" description="Helical" evidence="7">
    <location>
        <begin position="346"/>
        <end position="367"/>
    </location>
</feature>
<feature type="transmembrane region" description="Helical" evidence="7">
    <location>
        <begin position="256"/>
        <end position="277"/>
    </location>
</feature>